<keyword evidence="1" id="KW-0812">Transmembrane</keyword>
<dbReference type="InterPro" id="IPR025646">
    <property type="entry name" value="DUF4350"/>
</dbReference>
<evidence type="ECO:0000256" key="1">
    <source>
        <dbReference type="SAM" id="Phobius"/>
    </source>
</evidence>
<keyword evidence="1" id="KW-0472">Membrane</keyword>
<reference evidence="3" key="1">
    <citation type="submission" date="2019-08" db="EMBL/GenBank/DDBJ databases">
        <title>Comparative genome analysis confer to the adaptation heavy metal polluted environment.</title>
        <authorList>
            <person name="Li Y."/>
        </authorList>
    </citation>
    <scope>NUCLEOTIDE SEQUENCE [LARGE SCALE GENOMIC DNA]</scope>
    <source>
        <strain evidence="3">P1</strain>
    </source>
</reference>
<dbReference type="Pfam" id="PF14258">
    <property type="entry name" value="DUF4350"/>
    <property type="match status" value="1"/>
</dbReference>
<keyword evidence="1" id="KW-1133">Transmembrane helix</keyword>
<feature type="transmembrane region" description="Helical" evidence="1">
    <location>
        <begin position="258"/>
        <end position="275"/>
    </location>
</feature>
<evidence type="ECO:0000259" key="2">
    <source>
        <dbReference type="Pfam" id="PF14258"/>
    </source>
</evidence>
<evidence type="ECO:0000313" key="3">
    <source>
        <dbReference type="EMBL" id="QEM12641.1"/>
    </source>
</evidence>
<dbReference type="OrthoDB" id="1111222at2"/>
<dbReference type="Proteomes" id="UP000251402">
    <property type="component" value="Chromosome"/>
</dbReference>
<dbReference type="RefSeq" id="WP_112568789.1">
    <property type="nucleotide sequence ID" value="NZ_CP043450.1"/>
</dbReference>
<accession>A0A5C1I713</accession>
<dbReference type="EMBL" id="CP043450">
    <property type="protein sequence ID" value="QEM12641.1"/>
    <property type="molecule type" value="Genomic_DNA"/>
</dbReference>
<keyword evidence="4" id="KW-1185">Reference proteome</keyword>
<evidence type="ECO:0000313" key="4">
    <source>
        <dbReference type="Proteomes" id="UP000251402"/>
    </source>
</evidence>
<feature type="domain" description="DUF4350" evidence="2">
    <location>
        <begin position="40"/>
        <end position="221"/>
    </location>
</feature>
<sequence>MRDFKAYIFIASLILVIYLVAQYQQPQPIDWTPSYLKEAKIPLGSKILYDRLPDIFPGAKVKNYREPMYNVLHDHKVTNATYIIISNYAAITTPDFDKMIPFIKQGNDVFISSTSFGDTLSNKFKLETNINYEVREQPDTLHFTNSALDPHKEYIIEKDLRGEYFSAFDTAKAISLVQNARNQSTVLKFNMGKGALYLSTDPNLFTNYSLLKPDGAEFAAKALSYLKNNKTIIWDEYYNIGRDGEESEFRVLFAKEPLRWAYFISLISVIVYVLYQMKRRQRIIPVITPLENSTLGFVTVVGQVYYERRDNSNIAQKKVAYLLEYIRQKYRLQTNKIDQEFTATLASRADMDIEETREMVGVINYILSQAPISDQELIKANHLIEQFYIRSR</sequence>
<dbReference type="KEGG" id="mrub:DEO27_022380"/>
<gene>
    <name evidence="3" type="ORF">DEO27_022380</name>
</gene>
<proteinExistence type="predicted"/>
<name>A0A5C1I713_9SPHI</name>
<protein>
    <submittedName>
        <fullName evidence="3">DUF4350 domain-containing protein</fullName>
    </submittedName>
</protein>
<dbReference type="AlphaFoldDB" id="A0A5C1I713"/>
<organism evidence="3 4">
    <name type="scientific">Mucilaginibacter rubeus</name>
    <dbReference type="NCBI Taxonomy" id="2027860"/>
    <lineage>
        <taxon>Bacteria</taxon>
        <taxon>Pseudomonadati</taxon>
        <taxon>Bacteroidota</taxon>
        <taxon>Sphingobacteriia</taxon>
        <taxon>Sphingobacteriales</taxon>
        <taxon>Sphingobacteriaceae</taxon>
        <taxon>Mucilaginibacter</taxon>
    </lineage>
</organism>